<dbReference type="PATRIC" id="fig|1303.81.peg.2199"/>
<evidence type="ECO:0008006" key="4">
    <source>
        <dbReference type="Google" id="ProtNLM"/>
    </source>
</evidence>
<reference evidence="2 3" key="1">
    <citation type="submission" date="2016-01" db="EMBL/GenBank/DDBJ databases">
        <title>Highly variable Streptococcus oralis are common among viridans streptococci isolated from primates.</title>
        <authorList>
            <person name="Denapaite D."/>
            <person name="Rieger M."/>
            <person name="Koendgen S."/>
            <person name="Brueckner R."/>
            <person name="Ochigava I."/>
            <person name="Kappeler P."/>
            <person name="Maetz-Rensing K."/>
            <person name="Leendertz F."/>
            <person name="Hakenbeck R."/>
        </authorList>
    </citation>
    <scope>NUCLEOTIDE SEQUENCE [LARGE SCALE GENOMIC DNA]</scope>
    <source>
        <strain evidence="2 3">DD21</strain>
    </source>
</reference>
<feature type="coiled-coil region" evidence="1">
    <location>
        <begin position="77"/>
        <end position="111"/>
    </location>
</feature>
<comment type="caution">
    <text evidence="2">The sequence shown here is derived from an EMBL/GenBank/DDBJ whole genome shotgun (WGS) entry which is preliminary data.</text>
</comment>
<keyword evidence="1" id="KW-0175">Coiled coil</keyword>
<dbReference type="AlphaFoldDB" id="A0A139PH97"/>
<accession>A0A139PH97</accession>
<protein>
    <recommendedName>
        <fullName evidence="4">Cingulin</fullName>
    </recommendedName>
</protein>
<evidence type="ECO:0000256" key="1">
    <source>
        <dbReference type="SAM" id="Coils"/>
    </source>
</evidence>
<evidence type="ECO:0000313" key="2">
    <source>
        <dbReference type="EMBL" id="KXT89269.1"/>
    </source>
</evidence>
<name>A0A139PH97_STROR</name>
<organism evidence="2 3">
    <name type="scientific">Streptococcus oralis</name>
    <dbReference type="NCBI Taxonomy" id="1303"/>
    <lineage>
        <taxon>Bacteria</taxon>
        <taxon>Bacillati</taxon>
        <taxon>Bacillota</taxon>
        <taxon>Bacilli</taxon>
        <taxon>Lactobacillales</taxon>
        <taxon>Streptococcaceae</taxon>
        <taxon>Streptococcus</taxon>
    </lineage>
</organism>
<dbReference type="EMBL" id="LQZP01000442">
    <property type="protein sequence ID" value="KXT89269.1"/>
    <property type="molecule type" value="Genomic_DNA"/>
</dbReference>
<proteinExistence type="predicted"/>
<evidence type="ECO:0000313" key="3">
    <source>
        <dbReference type="Proteomes" id="UP000070053"/>
    </source>
</evidence>
<gene>
    <name evidence="2" type="ORF">SORDD21_01785</name>
</gene>
<sequence length="111" mass="13755">MGMNDSLEEKYKQDIMNIEKVEESLDFMRQDAFRKTDMMIEELLYYTRNQSSNELYPIIHQMNANVEEFNLYLINRIHRLQDEKEEITAKYRKELEQLEEERRKQKREENL</sequence>
<dbReference type="Proteomes" id="UP000070053">
    <property type="component" value="Unassembled WGS sequence"/>
</dbReference>